<keyword evidence="6 8" id="KW-0408">Iron</keyword>
<evidence type="ECO:0000256" key="6">
    <source>
        <dbReference type="ARBA" id="ARBA00023004"/>
    </source>
</evidence>
<dbReference type="RefSeq" id="XP_002482605.1">
    <property type="nucleotide sequence ID" value="XM_002482560.1"/>
</dbReference>
<proteinExistence type="inferred from homology"/>
<keyword evidence="11" id="KW-1185">Reference proteome</keyword>
<evidence type="ECO:0000256" key="5">
    <source>
        <dbReference type="ARBA" id="ARBA00023002"/>
    </source>
</evidence>
<evidence type="ECO:0000256" key="4">
    <source>
        <dbReference type="ARBA" id="ARBA00022723"/>
    </source>
</evidence>
<dbReference type="PANTHER" id="PTHR46206:SF2">
    <property type="entry name" value="CYTOCHROME P450 MONOOXYGENASE AUSG-RELATED"/>
    <property type="match status" value="1"/>
</dbReference>
<keyword evidence="7 10" id="KW-0503">Monooxygenase</keyword>
<dbReference type="SUPFAM" id="SSF48264">
    <property type="entry name" value="Cytochrome P450"/>
    <property type="match status" value="1"/>
</dbReference>
<feature type="binding site" description="axial binding residue" evidence="8">
    <location>
        <position position="464"/>
    </location>
    <ligand>
        <name>heme</name>
        <dbReference type="ChEBI" id="CHEBI:30413"/>
    </ligand>
    <ligandPart>
        <name>Fe</name>
        <dbReference type="ChEBI" id="CHEBI:18248"/>
    </ligandPart>
</feature>
<dbReference type="OrthoDB" id="4225407at2759"/>
<dbReference type="CDD" id="cd11041">
    <property type="entry name" value="CYP503A1-like"/>
    <property type="match status" value="1"/>
</dbReference>
<name>B8MAB1_TALSN</name>
<evidence type="ECO:0000256" key="2">
    <source>
        <dbReference type="ARBA" id="ARBA00010617"/>
    </source>
</evidence>
<evidence type="ECO:0000313" key="10">
    <source>
        <dbReference type="EMBL" id="EED18613.1"/>
    </source>
</evidence>
<dbReference type="InterPro" id="IPR002403">
    <property type="entry name" value="Cyt_P450_E_grp-IV"/>
</dbReference>
<dbReference type="STRING" id="441959.B8MAB1"/>
<keyword evidence="9" id="KW-0472">Membrane</keyword>
<evidence type="ECO:0000256" key="9">
    <source>
        <dbReference type="SAM" id="Phobius"/>
    </source>
</evidence>
<evidence type="ECO:0000256" key="8">
    <source>
        <dbReference type="PIRSR" id="PIRSR602403-1"/>
    </source>
</evidence>
<keyword evidence="5" id="KW-0560">Oxidoreductase</keyword>
<dbReference type="GO" id="GO:0004497">
    <property type="term" value="F:monooxygenase activity"/>
    <property type="evidence" value="ECO:0007669"/>
    <property type="project" value="UniProtKB-KW"/>
</dbReference>
<evidence type="ECO:0000256" key="1">
    <source>
        <dbReference type="ARBA" id="ARBA00001971"/>
    </source>
</evidence>
<evidence type="ECO:0000256" key="3">
    <source>
        <dbReference type="ARBA" id="ARBA00022617"/>
    </source>
</evidence>
<dbReference type="EMBL" id="EQ962655">
    <property type="protein sequence ID" value="EED18613.1"/>
    <property type="molecule type" value="Genomic_DNA"/>
</dbReference>
<dbReference type="Gene3D" id="1.10.630.10">
    <property type="entry name" value="Cytochrome P450"/>
    <property type="match status" value="1"/>
</dbReference>
<dbReference type="InParanoid" id="B8MAB1"/>
<feature type="transmembrane region" description="Helical" evidence="9">
    <location>
        <begin position="33"/>
        <end position="54"/>
    </location>
</feature>
<dbReference type="GO" id="GO:0005506">
    <property type="term" value="F:iron ion binding"/>
    <property type="evidence" value="ECO:0007669"/>
    <property type="project" value="InterPro"/>
</dbReference>
<dbReference type="GO" id="GO:0020037">
    <property type="term" value="F:heme binding"/>
    <property type="evidence" value="ECO:0007669"/>
    <property type="project" value="InterPro"/>
</dbReference>
<dbReference type="PRINTS" id="PR00465">
    <property type="entry name" value="EP450IV"/>
</dbReference>
<dbReference type="InterPro" id="IPR036396">
    <property type="entry name" value="Cyt_P450_sf"/>
</dbReference>
<dbReference type="AlphaFoldDB" id="B8MAB1"/>
<protein>
    <submittedName>
        <fullName evidence="10">Cytochrome P450 monooxygenase, putative</fullName>
    </submittedName>
</protein>
<keyword evidence="3 8" id="KW-0349">Heme</keyword>
<evidence type="ECO:0000313" key="11">
    <source>
        <dbReference type="Proteomes" id="UP000001745"/>
    </source>
</evidence>
<keyword evidence="9" id="KW-0812">Transmembrane</keyword>
<keyword evidence="9" id="KW-1133">Transmembrane helix</keyword>
<comment type="cofactor">
    <cofactor evidence="1 8">
        <name>heme</name>
        <dbReference type="ChEBI" id="CHEBI:30413"/>
    </cofactor>
</comment>
<dbReference type="InterPro" id="IPR001128">
    <property type="entry name" value="Cyt_P450"/>
</dbReference>
<dbReference type="PANTHER" id="PTHR46206">
    <property type="entry name" value="CYTOCHROME P450"/>
    <property type="match status" value="1"/>
</dbReference>
<dbReference type="VEuPathDB" id="FungiDB:TSTA_123460"/>
<dbReference type="GeneID" id="8108257"/>
<keyword evidence="4 8" id="KW-0479">Metal-binding</keyword>
<comment type="similarity">
    <text evidence="2">Belongs to the cytochrome P450 family.</text>
</comment>
<dbReference type="Pfam" id="PF00067">
    <property type="entry name" value="p450"/>
    <property type="match status" value="1"/>
</dbReference>
<reference evidence="11" key="1">
    <citation type="journal article" date="2015" name="Genome Announc.">
        <title>Genome sequence of the AIDS-associated pathogen Penicillium marneffei (ATCC18224) and its near taxonomic relative Talaromyces stipitatus (ATCC10500).</title>
        <authorList>
            <person name="Nierman W.C."/>
            <person name="Fedorova-Abrams N.D."/>
            <person name="Andrianopoulos A."/>
        </authorList>
    </citation>
    <scope>NUCLEOTIDE SEQUENCE [LARGE SCALE GENOMIC DNA]</scope>
    <source>
        <strain evidence="11">ATCC 10500 / CBS 375.48 / QM 6759 / NRRL 1006</strain>
    </source>
</reference>
<evidence type="ECO:0000256" key="7">
    <source>
        <dbReference type="ARBA" id="ARBA00023033"/>
    </source>
</evidence>
<dbReference type="Proteomes" id="UP000001745">
    <property type="component" value="Unassembled WGS sequence"/>
</dbReference>
<accession>B8MAB1</accession>
<dbReference type="eggNOG" id="KOG0159">
    <property type="taxonomic scope" value="Eukaryota"/>
</dbReference>
<organism evidence="10 11">
    <name type="scientific">Talaromyces stipitatus (strain ATCC 10500 / CBS 375.48 / QM 6759 / NRRL 1006)</name>
    <name type="common">Penicillium stipitatum</name>
    <dbReference type="NCBI Taxonomy" id="441959"/>
    <lineage>
        <taxon>Eukaryota</taxon>
        <taxon>Fungi</taxon>
        <taxon>Dikarya</taxon>
        <taxon>Ascomycota</taxon>
        <taxon>Pezizomycotina</taxon>
        <taxon>Eurotiomycetes</taxon>
        <taxon>Eurotiomycetidae</taxon>
        <taxon>Eurotiales</taxon>
        <taxon>Trichocomaceae</taxon>
        <taxon>Talaromyces</taxon>
        <taxon>Talaromyces sect. Talaromyces</taxon>
    </lineage>
</organism>
<dbReference type="PhylomeDB" id="B8MAB1"/>
<sequence>MALTTHLVTDTHHLAQNLTLDTGLTSLSKPKDLVLGLGSIVMITIIAQWIITTYKFWQYPFFNRASFWNPSQAKDNFLANAQKLLIDGFSKAPKGYIMDTDMARTLILSPEYANEIRSDPRLSFRKHNTKDFLGHLFTFELFQDRGKFGEKINDMVRTKLTQSLGLITKDVSNEMADVIHHQWSEDADWHSINLKNTMVEVVAQVSSRVFLGPGLCRNKEWLRITIDYTLLIFDAIRTVKRYPKFLHPLVQWVLPEPRKVRFHMAEARRIIQPVIDQRKAEMASDKATKHNDAIQWLLEISTGTEYDIALAQLALSMAAIHTTGDMITQVIYDICEHPELIQPLREEIIAVMGTDEFKRTSLYNLKLMDSVMKESQRLKPAGMISMRRVATEEVILHDGRRIPKGSMVAISGHWSWDETFYENPEQFDGYRFLKLSKSPATEHMSHFVSTSPQHLAFGYGKNACPGRFFAANEAKIALVHILLKYDFKLDETTPPPKVVKIGWMMASDSQAKLLVRRRKEFSLD</sequence>
<gene>
    <name evidence="10" type="ORF">TSTA_123460</name>
</gene>
<dbReference type="GO" id="GO:0016705">
    <property type="term" value="F:oxidoreductase activity, acting on paired donors, with incorporation or reduction of molecular oxygen"/>
    <property type="evidence" value="ECO:0007669"/>
    <property type="project" value="InterPro"/>
</dbReference>